<evidence type="ECO:0000256" key="7">
    <source>
        <dbReference type="SAM" id="Coils"/>
    </source>
</evidence>
<keyword evidence="2" id="KW-0963">Cytoplasm</keyword>
<evidence type="ECO:0000256" key="8">
    <source>
        <dbReference type="SAM" id="MobiDB-lite"/>
    </source>
</evidence>
<keyword evidence="11" id="KW-1185">Reference proteome</keyword>
<keyword evidence="4" id="KW-0966">Cell projection</keyword>
<feature type="region of interest" description="Disordered" evidence="8">
    <location>
        <begin position="42"/>
        <end position="65"/>
    </location>
</feature>
<keyword evidence="7" id="KW-0175">Coiled coil</keyword>
<feature type="compositionally biased region" description="Basic and acidic residues" evidence="8">
    <location>
        <begin position="647"/>
        <end position="659"/>
    </location>
</feature>
<feature type="domain" description="CFAP91" evidence="9">
    <location>
        <begin position="67"/>
        <end position="227"/>
    </location>
</feature>
<feature type="compositionally biased region" description="Acidic residues" evidence="8">
    <location>
        <begin position="862"/>
        <end position="886"/>
    </location>
</feature>
<feature type="coiled-coil region" evidence="7">
    <location>
        <begin position="428"/>
        <end position="478"/>
    </location>
</feature>
<evidence type="ECO:0000259" key="9">
    <source>
        <dbReference type="Pfam" id="PF14738"/>
    </source>
</evidence>
<feature type="compositionally biased region" description="Basic residues" evidence="8">
    <location>
        <begin position="635"/>
        <end position="646"/>
    </location>
</feature>
<dbReference type="Proteomes" id="UP000823941">
    <property type="component" value="Chromosome 24"/>
</dbReference>
<dbReference type="InterPro" id="IPR032840">
    <property type="entry name" value="CFAP91_dom"/>
</dbReference>
<evidence type="ECO:0000256" key="3">
    <source>
        <dbReference type="ARBA" id="ARBA00023212"/>
    </source>
</evidence>
<dbReference type="InterPro" id="IPR026720">
    <property type="entry name" value="CFAP91"/>
</dbReference>
<accession>A0ABQ7PZY7</accession>
<feature type="compositionally biased region" description="Pro residues" evidence="8">
    <location>
        <begin position="47"/>
        <end position="56"/>
    </location>
</feature>
<sequence length="886" mass="101085">MDCSYRGYSRRARQAAAAPAPDPAGPLRYQFVHTPKQLLPLKVTSPDLPPAPPREPLSPFGPRHKKTQTMYRESSAQTHPWQPDVSAAHCREVPEVLLLDNLKWGPGDPYRKGDLPADFHTTEIINKMRHARVWLELVEHGDLPCGFKKRNDIIKDIETKDWIFREAEIDELQQIRLELLQKMQHERREQQVTRTGLKLQHLWEQKKKQMEAKIEKIHRERDREVRKLTARHRGGSALPPAQAGDPASPLHAPLRRHGYLARNRHKEITYDASLLEFEDYKSLSAPPPWLSTQAPLRSQSGRDRGALCERETRWTESFLETLHEDLKKARLGATLASAGPLHVLKPRHVASAWRPSTPAVGIVPEDEEARFQAALTMQTVVRGRAVHNLMFEGRMRAFELTEELKSTHALQPEDRERITREHARATDYEEQRTAKEEKESAISALVQELCGGAVSAALDLLEKELRRLQQERRLHASVMIALREKSMREAAEAGRRQKEEQRRREHDEMFKHVLGVTQETVDAYLQEIVSEGVERGAEEAAATRARAEADRVDALLRERPSLSTAEENELVAELVHQFLLPAAHKEAARQRVQLMQGGRLGLARRAVVEACEAARADETAEDVCLQPTETIHRHDPRWKHTRRHKEKPQLTHEDRFPPQHDMRCMLNDLLQDVVVQSRTHREEIRQVSREHKMALQEKLEVEIEARGLVDAMLDRAMGLTQPPVKESDYHYLMKRQVPDALARTEAPRKEPCSRLLPSEIRLEQAAAADRAQPWCKCEPETSRKEHRSVRISEMHVDANKPLPLPSEQRYLDDMKKCKCDQSEEKPPRVSSAHSWHPEAGGALEPPPTPASGLSLAARTESPDDTAADMPERDEGDGDDGGDEKPE</sequence>
<feature type="region of interest" description="Disordered" evidence="8">
    <location>
        <begin position="635"/>
        <end position="659"/>
    </location>
</feature>
<evidence type="ECO:0000256" key="1">
    <source>
        <dbReference type="ARBA" id="ARBA00004430"/>
    </source>
</evidence>
<comment type="similarity">
    <text evidence="5">Belongs to the CFAP91 family.</text>
</comment>
<evidence type="ECO:0000256" key="6">
    <source>
        <dbReference type="ARBA" id="ARBA00029555"/>
    </source>
</evidence>
<feature type="region of interest" description="Disordered" evidence="8">
    <location>
        <begin position="231"/>
        <end position="251"/>
    </location>
</feature>
<gene>
    <name evidence="10" type="ORF">JYU34_018195</name>
</gene>
<evidence type="ECO:0000256" key="4">
    <source>
        <dbReference type="ARBA" id="ARBA00023273"/>
    </source>
</evidence>
<feature type="region of interest" description="Disordered" evidence="8">
    <location>
        <begin position="816"/>
        <end position="886"/>
    </location>
</feature>
<proteinExistence type="inferred from homology"/>
<comment type="subcellular location">
    <subcellularLocation>
        <location evidence="1">Cytoplasm</location>
        <location evidence="1">Cytoskeleton</location>
        <location evidence="1">Cilium axoneme</location>
    </subcellularLocation>
</comment>
<evidence type="ECO:0000313" key="11">
    <source>
        <dbReference type="Proteomes" id="UP000823941"/>
    </source>
</evidence>
<dbReference type="Pfam" id="PF14738">
    <property type="entry name" value="CFAP91"/>
    <property type="match status" value="1"/>
</dbReference>
<comment type="caution">
    <text evidence="10">The sequence shown here is derived from an EMBL/GenBank/DDBJ whole genome shotgun (WGS) entry which is preliminary data.</text>
</comment>
<evidence type="ECO:0000256" key="5">
    <source>
        <dbReference type="ARBA" id="ARBA00029468"/>
    </source>
</evidence>
<keyword evidence="3" id="KW-0206">Cytoskeleton</keyword>
<dbReference type="PANTHER" id="PTHR22455:SF10">
    <property type="entry name" value="CILIA- AND FLAGELLA-ASSOCIATED PROTEIN 91"/>
    <property type="match status" value="1"/>
</dbReference>
<dbReference type="PANTHER" id="PTHR22455">
    <property type="entry name" value="CILIA- AND FLAGELLA-ASSOCIATED PROTEIN 91"/>
    <property type="match status" value="1"/>
</dbReference>
<name>A0ABQ7PZY7_PLUXY</name>
<evidence type="ECO:0000313" key="10">
    <source>
        <dbReference type="EMBL" id="KAG7298556.1"/>
    </source>
</evidence>
<feature type="compositionally biased region" description="Basic and acidic residues" evidence="8">
    <location>
        <begin position="816"/>
        <end position="827"/>
    </location>
</feature>
<reference evidence="10 11" key="1">
    <citation type="submission" date="2021-06" db="EMBL/GenBank/DDBJ databases">
        <title>A haploid diamondback moth (Plutella xylostella L.) genome assembly resolves 31 chromosomes and identifies a diamide resistance mutation.</title>
        <authorList>
            <person name="Ward C.M."/>
            <person name="Perry K.D."/>
            <person name="Baker G."/>
            <person name="Powis K."/>
            <person name="Heckel D.G."/>
            <person name="Baxter S.W."/>
        </authorList>
    </citation>
    <scope>NUCLEOTIDE SEQUENCE [LARGE SCALE GENOMIC DNA]</scope>
    <source>
        <strain evidence="10 11">LV</strain>
        <tissue evidence="10">Single pupa</tissue>
    </source>
</reference>
<feature type="coiled-coil region" evidence="7">
    <location>
        <begin position="169"/>
        <end position="227"/>
    </location>
</feature>
<dbReference type="EMBL" id="JAHIBW010000024">
    <property type="protein sequence ID" value="KAG7298556.1"/>
    <property type="molecule type" value="Genomic_DNA"/>
</dbReference>
<protein>
    <recommendedName>
        <fullName evidence="6">Cilia- and flagella-associated protein 91</fullName>
    </recommendedName>
</protein>
<organism evidence="10 11">
    <name type="scientific">Plutella xylostella</name>
    <name type="common">Diamondback moth</name>
    <name type="synonym">Plutella maculipennis</name>
    <dbReference type="NCBI Taxonomy" id="51655"/>
    <lineage>
        <taxon>Eukaryota</taxon>
        <taxon>Metazoa</taxon>
        <taxon>Ecdysozoa</taxon>
        <taxon>Arthropoda</taxon>
        <taxon>Hexapoda</taxon>
        <taxon>Insecta</taxon>
        <taxon>Pterygota</taxon>
        <taxon>Neoptera</taxon>
        <taxon>Endopterygota</taxon>
        <taxon>Lepidoptera</taxon>
        <taxon>Glossata</taxon>
        <taxon>Ditrysia</taxon>
        <taxon>Yponomeutoidea</taxon>
        <taxon>Plutellidae</taxon>
        <taxon>Plutella</taxon>
    </lineage>
</organism>
<evidence type="ECO:0000256" key="2">
    <source>
        <dbReference type="ARBA" id="ARBA00022490"/>
    </source>
</evidence>